<comment type="function">
    <text evidence="8">Transfers a GMP moiety from GTP to Mo-molybdopterin (Mo-MPT) cofactor (Moco or molybdenum cofactor) to form Mo-molybdopterin guanine dinucleotide (Mo-MGD) cofactor.</text>
</comment>
<comment type="cofactor">
    <cofactor evidence="8">
        <name>Mg(2+)</name>
        <dbReference type="ChEBI" id="CHEBI:18420"/>
    </cofactor>
</comment>
<comment type="similarity">
    <text evidence="8">Belongs to the MobA family.</text>
</comment>
<keyword evidence="3 8" id="KW-0479">Metal-binding</keyword>
<evidence type="ECO:0000256" key="1">
    <source>
        <dbReference type="ARBA" id="ARBA00022490"/>
    </source>
</evidence>
<keyword evidence="4 8" id="KW-0547">Nucleotide-binding</keyword>
<dbReference type="InterPro" id="IPR029044">
    <property type="entry name" value="Nucleotide-diphossugar_trans"/>
</dbReference>
<comment type="subcellular location">
    <subcellularLocation>
        <location evidence="8">Cytoplasm</location>
    </subcellularLocation>
</comment>
<comment type="domain">
    <text evidence="8">The N-terminal domain determines nucleotide recognition and specific binding, while the C-terminal domain determines the specific binding to the target protein.</text>
</comment>
<feature type="binding site" evidence="8">
    <location>
        <position position="27"/>
    </location>
    <ligand>
        <name>GTP</name>
        <dbReference type="ChEBI" id="CHEBI:37565"/>
    </ligand>
</feature>
<accession>A0A3P3XFN0</accession>
<evidence type="ECO:0000256" key="7">
    <source>
        <dbReference type="ARBA" id="ARBA00023150"/>
    </source>
</evidence>
<protein>
    <recommendedName>
        <fullName evidence="8">Probable molybdenum cofactor guanylyltransferase</fullName>
        <shortName evidence="8">MoCo guanylyltransferase</shortName>
        <ecNumber evidence="8">2.7.7.77</ecNumber>
    </recommendedName>
    <alternativeName>
        <fullName evidence="8">GTP:molybdopterin guanylyltransferase</fullName>
    </alternativeName>
    <alternativeName>
        <fullName evidence="8">Mo-MPT guanylyltransferase</fullName>
    </alternativeName>
    <alternativeName>
        <fullName evidence="8">Molybdopterin guanylyltransferase</fullName>
    </alternativeName>
    <alternativeName>
        <fullName evidence="8">Molybdopterin-guanine dinucleotide synthase</fullName>
        <shortName evidence="8">MGD synthase</shortName>
    </alternativeName>
</protein>
<dbReference type="GO" id="GO:0046872">
    <property type="term" value="F:metal ion binding"/>
    <property type="evidence" value="ECO:0007669"/>
    <property type="project" value="UniProtKB-KW"/>
</dbReference>
<keyword evidence="1 8" id="KW-0963">Cytoplasm</keyword>
<organism evidence="10">
    <name type="scientific">uncultured spirochete</name>
    <dbReference type="NCBI Taxonomy" id="156406"/>
    <lineage>
        <taxon>Bacteria</taxon>
        <taxon>Pseudomonadati</taxon>
        <taxon>Spirochaetota</taxon>
        <taxon>Spirochaetia</taxon>
        <taxon>Spirochaetales</taxon>
        <taxon>environmental samples</taxon>
    </lineage>
</organism>
<dbReference type="EMBL" id="FWDM01000005">
    <property type="protein sequence ID" value="SLM10235.1"/>
    <property type="molecule type" value="Genomic_DNA"/>
</dbReference>
<dbReference type="PANTHER" id="PTHR19136">
    <property type="entry name" value="MOLYBDENUM COFACTOR GUANYLYLTRANSFERASE"/>
    <property type="match status" value="1"/>
</dbReference>
<dbReference type="InterPro" id="IPR013482">
    <property type="entry name" value="Molybde_CF_guanTrfase"/>
</dbReference>
<comment type="catalytic activity">
    <reaction evidence="8">
        <text>Mo-molybdopterin + GTP + H(+) = Mo-molybdopterin guanine dinucleotide + diphosphate</text>
        <dbReference type="Rhea" id="RHEA:34243"/>
        <dbReference type="ChEBI" id="CHEBI:15378"/>
        <dbReference type="ChEBI" id="CHEBI:33019"/>
        <dbReference type="ChEBI" id="CHEBI:37565"/>
        <dbReference type="ChEBI" id="CHEBI:71302"/>
        <dbReference type="ChEBI" id="CHEBI:71310"/>
        <dbReference type="EC" id="2.7.7.77"/>
    </reaction>
</comment>
<dbReference type="GO" id="GO:0061603">
    <property type="term" value="F:molybdenum cofactor guanylyltransferase activity"/>
    <property type="evidence" value="ECO:0007669"/>
    <property type="project" value="UniProtKB-EC"/>
</dbReference>
<evidence type="ECO:0000259" key="9">
    <source>
        <dbReference type="Pfam" id="PF12804"/>
    </source>
</evidence>
<keyword evidence="6 8" id="KW-0342">GTP-binding</keyword>
<evidence type="ECO:0000256" key="5">
    <source>
        <dbReference type="ARBA" id="ARBA00022842"/>
    </source>
</evidence>
<dbReference type="InterPro" id="IPR025877">
    <property type="entry name" value="MobA-like_NTP_Trfase"/>
</dbReference>
<sequence length="214" mass="23358">MEGKEKLAFSAVILNGGQGVRFGGIDKQLLEIDGVPIGFALAKTLVQSCEEVLIVGKKNAIYKPLEVQQIEDAVPGLGPAGGLLAGMMKARADWIYLCAVDMPFFSYSLSKYMYGRALSKEADIIVCQYKGELQPFFAFYRKSLAGALASFVTSGVKPSLRRFISSRSYDLVSLKELQDIGEQEAIFCNINNSGSLDAARQIALEHGLFIDTRL</sequence>
<dbReference type="GO" id="GO:0005525">
    <property type="term" value="F:GTP binding"/>
    <property type="evidence" value="ECO:0007669"/>
    <property type="project" value="UniProtKB-UniRule"/>
</dbReference>
<dbReference type="AlphaFoldDB" id="A0A3P3XFN0"/>
<evidence type="ECO:0000256" key="8">
    <source>
        <dbReference type="HAMAP-Rule" id="MF_00316"/>
    </source>
</evidence>
<dbReference type="CDD" id="cd02503">
    <property type="entry name" value="MobA"/>
    <property type="match status" value="1"/>
</dbReference>
<evidence type="ECO:0000256" key="2">
    <source>
        <dbReference type="ARBA" id="ARBA00022679"/>
    </source>
</evidence>
<name>A0A3P3XFN0_9SPIR</name>
<dbReference type="GO" id="GO:0005737">
    <property type="term" value="C:cytoplasm"/>
    <property type="evidence" value="ECO:0007669"/>
    <property type="project" value="UniProtKB-SubCell"/>
</dbReference>
<dbReference type="SUPFAM" id="SSF53448">
    <property type="entry name" value="Nucleotide-diphospho-sugar transferases"/>
    <property type="match status" value="1"/>
</dbReference>
<feature type="domain" description="MobA-like NTP transferase" evidence="9">
    <location>
        <begin position="11"/>
        <end position="163"/>
    </location>
</feature>
<feature type="binding site" evidence="8">
    <location>
        <position position="101"/>
    </location>
    <ligand>
        <name>GTP</name>
        <dbReference type="ChEBI" id="CHEBI:37565"/>
    </ligand>
</feature>
<keyword evidence="7 8" id="KW-0501">Molybdenum cofactor biosynthesis</keyword>
<feature type="binding site" evidence="8">
    <location>
        <begin position="14"/>
        <end position="16"/>
    </location>
    <ligand>
        <name>GTP</name>
        <dbReference type="ChEBI" id="CHEBI:37565"/>
    </ligand>
</feature>
<dbReference type="PANTHER" id="PTHR19136:SF81">
    <property type="entry name" value="MOLYBDENUM COFACTOR GUANYLYLTRANSFERASE"/>
    <property type="match status" value="1"/>
</dbReference>
<evidence type="ECO:0000256" key="6">
    <source>
        <dbReference type="ARBA" id="ARBA00023134"/>
    </source>
</evidence>
<reference evidence="10" key="1">
    <citation type="submission" date="2017-02" db="EMBL/GenBank/DDBJ databases">
        <authorList>
            <person name="Regsiter A."/>
            <person name="William W."/>
        </authorList>
    </citation>
    <scope>NUCLEOTIDE SEQUENCE</scope>
    <source>
        <strain evidence="10">Bib</strain>
    </source>
</reference>
<dbReference type="GO" id="GO:0006777">
    <property type="term" value="P:Mo-molybdopterin cofactor biosynthetic process"/>
    <property type="evidence" value="ECO:0007669"/>
    <property type="project" value="UniProtKB-KW"/>
</dbReference>
<feature type="binding site" evidence="8">
    <location>
        <position position="72"/>
    </location>
    <ligand>
        <name>GTP</name>
        <dbReference type="ChEBI" id="CHEBI:37565"/>
    </ligand>
</feature>
<keyword evidence="2 8" id="KW-0808">Transferase</keyword>
<dbReference type="HAMAP" id="MF_00316">
    <property type="entry name" value="MobA"/>
    <property type="match status" value="1"/>
</dbReference>
<feature type="binding site" evidence="8">
    <location>
        <position position="101"/>
    </location>
    <ligand>
        <name>Mg(2+)</name>
        <dbReference type="ChEBI" id="CHEBI:18420"/>
    </ligand>
</feature>
<gene>
    <name evidence="8" type="primary">mobA</name>
    <name evidence="10" type="ORF">SPIROBIBN47_130021</name>
</gene>
<proteinExistence type="inferred from homology"/>
<dbReference type="EC" id="2.7.7.77" evidence="8"/>
<evidence type="ECO:0000256" key="4">
    <source>
        <dbReference type="ARBA" id="ARBA00022741"/>
    </source>
</evidence>
<comment type="caution">
    <text evidence="8">Lacks conserved residue(s) required for the propagation of feature annotation.</text>
</comment>
<evidence type="ECO:0000256" key="3">
    <source>
        <dbReference type="ARBA" id="ARBA00022723"/>
    </source>
</evidence>
<dbReference type="Gene3D" id="3.90.550.10">
    <property type="entry name" value="Spore Coat Polysaccharide Biosynthesis Protein SpsA, Chain A"/>
    <property type="match status" value="1"/>
</dbReference>
<evidence type="ECO:0000313" key="10">
    <source>
        <dbReference type="EMBL" id="SLM10235.1"/>
    </source>
</evidence>
<dbReference type="Pfam" id="PF12804">
    <property type="entry name" value="NTP_transf_3"/>
    <property type="match status" value="1"/>
</dbReference>
<keyword evidence="5 8" id="KW-0460">Magnesium</keyword>